<dbReference type="PANTHER" id="PTHR43591:SF24">
    <property type="entry name" value="2-METHOXY-6-POLYPRENYL-1,4-BENZOQUINOL METHYLASE, MITOCHONDRIAL"/>
    <property type="match status" value="1"/>
</dbReference>
<dbReference type="OrthoDB" id="3647at2759"/>
<dbReference type="InterPro" id="IPR029063">
    <property type="entry name" value="SAM-dependent_MTases_sf"/>
</dbReference>
<dbReference type="AlphaFoldDB" id="A0A1E7ENM3"/>
<feature type="domain" description="Methyltransferase type 11" evidence="1">
    <location>
        <begin position="75"/>
        <end position="193"/>
    </location>
</feature>
<evidence type="ECO:0000313" key="2">
    <source>
        <dbReference type="EMBL" id="OEU07568.1"/>
    </source>
</evidence>
<dbReference type="GO" id="GO:0008425">
    <property type="term" value="F:2-methoxy-6-polyprenyl-1,4-benzoquinol methyltransferase activity"/>
    <property type="evidence" value="ECO:0007669"/>
    <property type="project" value="TreeGrafter"/>
</dbReference>
<dbReference type="PANTHER" id="PTHR43591">
    <property type="entry name" value="METHYLTRANSFERASE"/>
    <property type="match status" value="1"/>
</dbReference>
<dbReference type="Pfam" id="PF08241">
    <property type="entry name" value="Methyltransf_11"/>
    <property type="match status" value="1"/>
</dbReference>
<accession>A0A1E7ENM3</accession>
<dbReference type="Proteomes" id="UP000095751">
    <property type="component" value="Unassembled WGS sequence"/>
</dbReference>
<protein>
    <submittedName>
        <fullName evidence="2">S-adenosyl-L-methionine-dependent methyltransferase</fullName>
    </submittedName>
</protein>
<gene>
    <name evidence="2" type="ORF">FRACYDRAFT_197442</name>
</gene>
<name>A0A1E7ENM3_9STRA</name>
<organism evidence="2 3">
    <name type="scientific">Fragilariopsis cylindrus CCMP1102</name>
    <dbReference type="NCBI Taxonomy" id="635003"/>
    <lineage>
        <taxon>Eukaryota</taxon>
        <taxon>Sar</taxon>
        <taxon>Stramenopiles</taxon>
        <taxon>Ochrophyta</taxon>
        <taxon>Bacillariophyta</taxon>
        <taxon>Bacillariophyceae</taxon>
        <taxon>Bacillariophycidae</taxon>
        <taxon>Bacillariales</taxon>
        <taxon>Bacillariaceae</taxon>
        <taxon>Fragilariopsis</taxon>
    </lineage>
</organism>
<dbReference type="KEGG" id="fcy:FRACYDRAFT_197442"/>
<dbReference type="InParanoid" id="A0A1E7ENM3"/>
<dbReference type="GO" id="GO:0008757">
    <property type="term" value="F:S-adenosylmethionine-dependent methyltransferase activity"/>
    <property type="evidence" value="ECO:0007669"/>
    <property type="project" value="InterPro"/>
</dbReference>
<evidence type="ECO:0000259" key="1">
    <source>
        <dbReference type="Pfam" id="PF08241"/>
    </source>
</evidence>
<dbReference type="SUPFAM" id="SSF53335">
    <property type="entry name" value="S-adenosyl-L-methionine-dependent methyltransferases"/>
    <property type="match status" value="1"/>
</dbReference>
<proteinExistence type="predicted"/>
<dbReference type="Gene3D" id="3.40.50.150">
    <property type="entry name" value="Vaccinia Virus protein VP39"/>
    <property type="match status" value="1"/>
</dbReference>
<evidence type="ECO:0000313" key="3">
    <source>
        <dbReference type="Proteomes" id="UP000095751"/>
    </source>
</evidence>
<dbReference type="EMBL" id="KV784385">
    <property type="protein sequence ID" value="OEU07568.1"/>
    <property type="molecule type" value="Genomic_DNA"/>
</dbReference>
<sequence>MPVPPPDSDSDDDDAFTKLEHTNWQRGVDVYHAGFGPLTSQAVPTLLDKAGFLVSSSSFLDDPNQRKVIEEESLLDVACGPGQVITAAVSKAKKMSESKSCCCSYTVTGLDFSCNFIQLAKKNLKLDHPDTTSSSSFNIINLVEGDAQDMSPQFEDESFTAVTSNFGILHLSTPDLFLQESYRVLKPGGKLAFSAWLAPPDTEGFDLILSVVNDVGNPNVTMPDGPPFFRFSYPEEIKHSLKEAGFIDIDITIVNSMEWTNVHSSDQLYNILLEGTARTRELLRGQTKEETKAIKEELQRRYDDKCSITVTGGTARSQRRHLRMPAVISSGRKPL</sequence>
<keyword evidence="2" id="KW-0489">Methyltransferase</keyword>
<dbReference type="CDD" id="cd02440">
    <property type="entry name" value="AdoMet_MTases"/>
    <property type="match status" value="1"/>
</dbReference>
<dbReference type="InterPro" id="IPR013216">
    <property type="entry name" value="Methyltransf_11"/>
</dbReference>
<keyword evidence="2" id="KW-0808">Transferase</keyword>
<keyword evidence="3" id="KW-1185">Reference proteome</keyword>
<reference evidence="2 3" key="1">
    <citation type="submission" date="2016-09" db="EMBL/GenBank/DDBJ databases">
        <title>Extensive genetic diversity and differential bi-allelic expression allows diatom success in the polar Southern Ocean.</title>
        <authorList>
            <consortium name="DOE Joint Genome Institute"/>
            <person name="Mock T."/>
            <person name="Otillar R.P."/>
            <person name="Strauss J."/>
            <person name="Dupont C."/>
            <person name="Frickenhaus S."/>
            <person name="Maumus F."/>
            <person name="Mcmullan M."/>
            <person name="Sanges R."/>
            <person name="Schmutz J."/>
            <person name="Toseland A."/>
            <person name="Valas R."/>
            <person name="Veluchamy A."/>
            <person name="Ward B.J."/>
            <person name="Allen A."/>
            <person name="Barry K."/>
            <person name="Falciatore A."/>
            <person name="Ferrante M."/>
            <person name="Fortunato A.E."/>
            <person name="Gloeckner G."/>
            <person name="Gruber A."/>
            <person name="Hipkin R."/>
            <person name="Janech M."/>
            <person name="Kroth P."/>
            <person name="Leese F."/>
            <person name="Lindquist E."/>
            <person name="Lyon B.R."/>
            <person name="Martin J."/>
            <person name="Mayer C."/>
            <person name="Parker M."/>
            <person name="Quesneville H."/>
            <person name="Raymond J."/>
            <person name="Uhlig C."/>
            <person name="Valentin K.U."/>
            <person name="Worden A.Z."/>
            <person name="Armbrust E.V."/>
            <person name="Bowler C."/>
            <person name="Green B."/>
            <person name="Moulton V."/>
            <person name="Van Oosterhout C."/>
            <person name="Grigoriev I."/>
        </authorList>
    </citation>
    <scope>NUCLEOTIDE SEQUENCE [LARGE SCALE GENOMIC DNA]</scope>
    <source>
        <strain evidence="2 3">CCMP1102</strain>
    </source>
</reference>
<dbReference type="GO" id="GO:0032259">
    <property type="term" value="P:methylation"/>
    <property type="evidence" value="ECO:0007669"/>
    <property type="project" value="UniProtKB-KW"/>
</dbReference>